<proteinExistence type="inferred from homology"/>
<dbReference type="PROSITE" id="PS51746">
    <property type="entry name" value="PPM_2"/>
    <property type="match status" value="1"/>
</dbReference>
<dbReference type="GO" id="GO:0016020">
    <property type="term" value="C:membrane"/>
    <property type="evidence" value="ECO:0007669"/>
    <property type="project" value="UniProtKB-SubCell"/>
</dbReference>
<organism evidence="8 9">
    <name type="scientific">Stentor coeruleus</name>
    <dbReference type="NCBI Taxonomy" id="5963"/>
    <lineage>
        <taxon>Eukaryota</taxon>
        <taxon>Sar</taxon>
        <taxon>Alveolata</taxon>
        <taxon>Ciliophora</taxon>
        <taxon>Postciliodesmatophora</taxon>
        <taxon>Heterotrichea</taxon>
        <taxon>Heterotrichida</taxon>
        <taxon>Stentoridae</taxon>
        <taxon>Stentor</taxon>
    </lineage>
</organism>
<comment type="subcellular location">
    <subcellularLocation>
        <location evidence="1">Membrane</location>
        <topology evidence="1">Peripheral membrane protein</topology>
    </subcellularLocation>
</comment>
<dbReference type="PANTHER" id="PTHR47992">
    <property type="entry name" value="PROTEIN PHOSPHATASE"/>
    <property type="match status" value="1"/>
</dbReference>
<dbReference type="InterPro" id="IPR015655">
    <property type="entry name" value="PP2C"/>
</dbReference>
<evidence type="ECO:0000256" key="4">
    <source>
        <dbReference type="ARBA" id="ARBA00022912"/>
    </source>
</evidence>
<comment type="similarity">
    <text evidence="6">Belongs to the PP2C family.</text>
</comment>
<comment type="caution">
    <text evidence="8">The sequence shown here is derived from an EMBL/GenBank/DDBJ whole genome shotgun (WGS) entry which is preliminary data.</text>
</comment>
<keyword evidence="5" id="KW-0472">Membrane</keyword>
<reference evidence="8 9" key="1">
    <citation type="submission" date="2016-11" db="EMBL/GenBank/DDBJ databases">
        <title>The macronuclear genome of Stentor coeruleus: a giant cell with tiny introns.</title>
        <authorList>
            <person name="Slabodnick M."/>
            <person name="Ruby J.G."/>
            <person name="Reiff S.B."/>
            <person name="Swart E.C."/>
            <person name="Gosai S."/>
            <person name="Prabakaran S."/>
            <person name="Witkowska E."/>
            <person name="Larue G.E."/>
            <person name="Fisher S."/>
            <person name="Freeman R.M."/>
            <person name="Gunawardena J."/>
            <person name="Chu W."/>
            <person name="Stover N.A."/>
            <person name="Gregory B.D."/>
            <person name="Nowacki M."/>
            <person name="Derisi J."/>
            <person name="Roy S.W."/>
            <person name="Marshall W.F."/>
            <person name="Sood P."/>
        </authorList>
    </citation>
    <scope>NUCLEOTIDE SEQUENCE [LARGE SCALE GENOMIC DNA]</scope>
    <source>
        <strain evidence="8">WM001</strain>
    </source>
</reference>
<dbReference type="EMBL" id="MPUH01000609">
    <property type="protein sequence ID" value="OMJ76829.1"/>
    <property type="molecule type" value="Genomic_DNA"/>
</dbReference>
<evidence type="ECO:0000256" key="6">
    <source>
        <dbReference type="RuleBase" id="RU003465"/>
    </source>
</evidence>
<dbReference type="GO" id="GO:0046872">
    <property type="term" value="F:metal ion binding"/>
    <property type="evidence" value="ECO:0007669"/>
    <property type="project" value="UniProtKB-KW"/>
</dbReference>
<dbReference type="AlphaFoldDB" id="A0A1R2BJA6"/>
<evidence type="ECO:0000313" key="9">
    <source>
        <dbReference type="Proteomes" id="UP000187209"/>
    </source>
</evidence>
<keyword evidence="2" id="KW-0479">Metal-binding</keyword>
<dbReference type="Gene3D" id="3.60.40.10">
    <property type="entry name" value="PPM-type phosphatase domain"/>
    <property type="match status" value="1"/>
</dbReference>
<dbReference type="CDD" id="cd00143">
    <property type="entry name" value="PP2Cc"/>
    <property type="match status" value="1"/>
</dbReference>
<dbReference type="InterPro" id="IPR000222">
    <property type="entry name" value="PP2C_BS"/>
</dbReference>
<dbReference type="GO" id="GO:0004722">
    <property type="term" value="F:protein serine/threonine phosphatase activity"/>
    <property type="evidence" value="ECO:0007669"/>
    <property type="project" value="InterPro"/>
</dbReference>
<dbReference type="PROSITE" id="PS01032">
    <property type="entry name" value="PPM_1"/>
    <property type="match status" value="1"/>
</dbReference>
<name>A0A1R2BJA6_9CILI</name>
<dbReference type="InterPro" id="IPR001932">
    <property type="entry name" value="PPM-type_phosphatase-like_dom"/>
</dbReference>
<evidence type="ECO:0000256" key="3">
    <source>
        <dbReference type="ARBA" id="ARBA00022801"/>
    </source>
</evidence>
<dbReference type="SMART" id="SM00332">
    <property type="entry name" value="PP2Cc"/>
    <property type="match status" value="1"/>
</dbReference>
<dbReference type="OrthoDB" id="416093at2759"/>
<evidence type="ECO:0000313" key="8">
    <source>
        <dbReference type="EMBL" id="OMJ76829.1"/>
    </source>
</evidence>
<keyword evidence="9" id="KW-1185">Reference proteome</keyword>
<dbReference type="Pfam" id="PF00481">
    <property type="entry name" value="PP2C"/>
    <property type="match status" value="1"/>
</dbReference>
<accession>A0A1R2BJA6</accession>
<dbReference type="Proteomes" id="UP000187209">
    <property type="component" value="Unassembled WGS sequence"/>
</dbReference>
<evidence type="ECO:0000256" key="1">
    <source>
        <dbReference type="ARBA" id="ARBA00004170"/>
    </source>
</evidence>
<dbReference type="InterPro" id="IPR036457">
    <property type="entry name" value="PPM-type-like_dom_sf"/>
</dbReference>
<evidence type="ECO:0000256" key="5">
    <source>
        <dbReference type="ARBA" id="ARBA00023136"/>
    </source>
</evidence>
<evidence type="ECO:0000259" key="7">
    <source>
        <dbReference type="PROSITE" id="PS51746"/>
    </source>
</evidence>
<sequence>MGSCIPRNSKSRRVNSTLPDEILCNYPRQGSVMVRFKNYVGKVTSEQKIDFMVTEPKILSCGAMPVGSSKAFVSLCILPGMDIRNPNSKICQDSAFYISDDNSLFVGLFDGHGNEGEKVACFCQEIVRNLYLTHKEIQKKDPFEFFELITETCDKELEKKPSGINSSFSGSTGVFIYIDDISIYSGSVGDSRAILGTTLLPETLPIPNSALVDNHILQDIRERRSSNPETKIFPLQLTKDQKPYDLEERQRIEKSGGRVQRIVDEFGKRIGPYRVWDQNGNYPGLAMSRSLGDLTAKRIGVSSKPINTHHILNKQHDLFIVLGSDGLWDVMDNTDVVNFVECFRRKCHNEITQNNGTEIKLGNSCIAQILAEEARLRWYSIVEEENVDIDDISCVVIEIKDSGKVLVSKTKRVLPEISLSAEAVQEFEFKRAPSIKELIIRDPKRSSIVTEDSLWHTETTKDGLLNQ</sequence>
<dbReference type="SUPFAM" id="SSF81606">
    <property type="entry name" value="PP2C-like"/>
    <property type="match status" value="1"/>
</dbReference>
<feature type="domain" description="PPM-type phosphatase" evidence="7">
    <location>
        <begin position="72"/>
        <end position="399"/>
    </location>
</feature>
<keyword evidence="4 6" id="KW-0904">Protein phosphatase</keyword>
<protein>
    <recommendedName>
        <fullName evidence="7">PPM-type phosphatase domain-containing protein</fullName>
    </recommendedName>
</protein>
<gene>
    <name evidence="8" type="ORF">SteCoe_23718</name>
</gene>
<keyword evidence="3 6" id="KW-0378">Hydrolase</keyword>
<evidence type="ECO:0000256" key="2">
    <source>
        <dbReference type="ARBA" id="ARBA00022723"/>
    </source>
</evidence>